<evidence type="ECO:0000256" key="3">
    <source>
        <dbReference type="ARBA" id="ARBA00022795"/>
    </source>
</evidence>
<dbReference type="Pfam" id="PF05130">
    <property type="entry name" value="FlgN"/>
    <property type="match status" value="1"/>
</dbReference>
<sequence length="156" mass="17815">MLLDTSPLARLMSSELDASRQLFTLLEQELEAVSHHRTSELDTLNPAKEKQVALLKQQAGTRLQWMKDHQLPLSAECLQHEAVQNNSEIHPLWQQLAAQYEANRQISERLSEMVLALRFRAEQKLRILHARQNDPHLYNEYGKTAGANPGLNSIEA</sequence>
<dbReference type="GO" id="GO:0044780">
    <property type="term" value="P:bacterial-type flagellum assembly"/>
    <property type="evidence" value="ECO:0007669"/>
    <property type="project" value="InterPro"/>
</dbReference>
<dbReference type="EMBL" id="FTOH01000004">
    <property type="protein sequence ID" value="SIS75723.1"/>
    <property type="molecule type" value="Genomic_DNA"/>
</dbReference>
<dbReference type="AlphaFoldDB" id="A0A1N7LPD7"/>
<accession>A0A1N7LPD7</accession>
<protein>
    <submittedName>
        <fullName evidence="4">Flagella synthesis protein FlgN</fullName>
    </submittedName>
</protein>
<evidence type="ECO:0000256" key="1">
    <source>
        <dbReference type="ARBA" id="ARBA00002397"/>
    </source>
</evidence>
<dbReference type="STRING" id="484498.SAMN05421686_104134"/>
<keyword evidence="4" id="KW-0966">Cell projection</keyword>
<organism evidence="4 5">
    <name type="scientific">Thalassolituus maritimus</name>
    <dbReference type="NCBI Taxonomy" id="484498"/>
    <lineage>
        <taxon>Bacteria</taxon>
        <taxon>Pseudomonadati</taxon>
        <taxon>Pseudomonadota</taxon>
        <taxon>Gammaproteobacteria</taxon>
        <taxon>Oceanospirillales</taxon>
        <taxon>Oceanospirillaceae</taxon>
        <taxon>Thalassolituus</taxon>
    </lineage>
</organism>
<dbReference type="Gene3D" id="1.20.58.300">
    <property type="entry name" value="FlgN-like"/>
    <property type="match status" value="1"/>
</dbReference>
<dbReference type="Proteomes" id="UP000185639">
    <property type="component" value="Unassembled WGS sequence"/>
</dbReference>
<dbReference type="InterPro" id="IPR007809">
    <property type="entry name" value="FlgN-like"/>
</dbReference>
<proteinExistence type="inferred from homology"/>
<comment type="function">
    <text evidence="1">Required for the efficient initiation of filament assembly.</text>
</comment>
<comment type="similarity">
    <text evidence="2">Belongs to the FlgN family.</text>
</comment>
<dbReference type="OrthoDB" id="6121030at2"/>
<keyword evidence="3" id="KW-1005">Bacterial flagellum biogenesis</keyword>
<evidence type="ECO:0000313" key="5">
    <source>
        <dbReference type="Proteomes" id="UP000185639"/>
    </source>
</evidence>
<keyword evidence="4" id="KW-0282">Flagellum</keyword>
<evidence type="ECO:0000313" key="4">
    <source>
        <dbReference type="EMBL" id="SIS75723.1"/>
    </source>
</evidence>
<keyword evidence="5" id="KW-1185">Reference proteome</keyword>
<dbReference type="InterPro" id="IPR036679">
    <property type="entry name" value="FlgN-like_sf"/>
</dbReference>
<evidence type="ECO:0000256" key="2">
    <source>
        <dbReference type="ARBA" id="ARBA00007703"/>
    </source>
</evidence>
<name>A0A1N7LPD7_9GAMM</name>
<dbReference type="RefSeq" id="WP_084188754.1">
    <property type="nucleotide sequence ID" value="NZ_FTOH01000004.1"/>
</dbReference>
<keyword evidence="4" id="KW-0969">Cilium</keyword>
<reference evidence="5" key="1">
    <citation type="submission" date="2017-01" db="EMBL/GenBank/DDBJ databases">
        <authorList>
            <person name="Varghese N."/>
            <person name="Submissions S."/>
        </authorList>
    </citation>
    <scope>NUCLEOTIDE SEQUENCE [LARGE SCALE GENOMIC DNA]</scope>
    <source>
        <strain evidence="5">DSM 24913</strain>
    </source>
</reference>
<dbReference type="SUPFAM" id="SSF140566">
    <property type="entry name" value="FlgN-like"/>
    <property type="match status" value="1"/>
</dbReference>
<gene>
    <name evidence="4" type="ORF">SAMN05421686_104134</name>
</gene>